<evidence type="ECO:0000313" key="2">
    <source>
        <dbReference type="Proteomes" id="UP000007798"/>
    </source>
</evidence>
<dbReference type="STRING" id="7260.B4MJC2"/>
<dbReference type="Proteomes" id="UP000007798">
    <property type="component" value="Unassembled WGS sequence"/>
</dbReference>
<dbReference type="InParanoid" id="B4MJC2"/>
<evidence type="ECO:0000313" key="1">
    <source>
        <dbReference type="EMBL" id="EDW72211.2"/>
    </source>
</evidence>
<proteinExistence type="predicted"/>
<dbReference type="HOGENOM" id="CLU_014736_0_0_1"/>
<keyword evidence="2" id="KW-1185">Reference proteome</keyword>
<gene>
    <name evidence="1" type="primary">Dwil\GK10362</name>
    <name evidence="1" type="ORF">Dwil_GK10362</name>
</gene>
<dbReference type="eggNOG" id="ENOG502SDT1">
    <property type="taxonomic scope" value="Eukaryota"/>
</dbReference>
<dbReference type="AlphaFoldDB" id="B4MJC2"/>
<dbReference type="FunCoup" id="B4MJC2">
    <property type="interactions" value="3"/>
</dbReference>
<sequence>MGDAVTEHLRPLDNCEIFFQLRNALQTYSRNVKNLKTFVYWSGNEEAIKELCDICIEILLEHKLIEIKGTNGGLKKQMTVVPNAEVPGSKDRLRGLMVYLILNSSNVYKCEEEQLGQWNPQCVHLLKQLPYALPQFLTVALVSRCGLVDVFAEFLSCGPIWLTGQYYECLNTTLSHLTKDHYESLNLLCMALLSASRAIRWQKEESTLLSSQLRKLLQRHLLDSEERLRVLRPTGRKLYLGQAITQIMEILIKTLDIKKEDEKQLPSFFPLYQLRLKNKVMSMQTDQQLSSSVQYALILLDFLQNLVQLVSVDTFIHWLELPSKKPLYNVQERICVLSSDLLKLLVKDDNLKLHSICKQLHSFALTAKSFEEKLEELSLGKLLSFLEGEEGEAGEDQIIAGLEQLFLRSIAFGNDECVETMAKHIKVMKFTHAQRIIEHLSQVAQAKEVMKGLEVTDEQETTKKELKDEKDDDEDYQQEYSLLISQVLFPIFEQCSVTERIQILNIRDDLQLLQQFSFDIGDHENQRILFFNQFSLKPQRLPIGEFLQLCFAHPLETWLRKNCRFIKLRLNLKGVNYPYTLEKLKSCQSDYLDALALSLDKFSDLNTRNYAIICKLMSILMAVSRLDAHLMVTSRNQLTMLNSKKVKDDVKIAKEYTNMHIQLAHWRRSHWPLISQLIQTMDLLRWNLTCYNSTRADALNLVVLYWKESTMHPYLMPKGLIDQIQAVVDTMQHKSFWLVHNMFQIQDSGSVKANVELLTQASASEAKVLMQNALICGNDKAIMAELTLAVLKTFQGSLPQKAKPGVWIRWVEKLLEVVVKSPEEAQINIFHLAHPTLIALYQKSYFNVNVKEKILQYMTLLPQNTITANIIREMENLNNLP</sequence>
<accession>B4MJC2</accession>
<organism evidence="1 2">
    <name type="scientific">Drosophila willistoni</name>
    <name type="common">Fruit fly</name>
    <dbReference type="NCBI Taxonomy" id="7260"/>
    <lineage>
        <taxon>Eukaryota</taxon>
        <taxon>Metazoa</taxon>
        <taxon>Ecdysozoa</taxon>
        <taxon>Arthropoda</taxon>
        <taxon>Hexapoda</taxon>
        <taxon>Insecta</taxon>
        <taxon>Pterygota</taxon>
        <taxon>Neoptera</taxon>
        <taxon>Endopterygota</taxon>
        <taxon>Diptera</taxon>
        <taxon>Brachycera</taxon>
        <taxon>Muscomorpha</taxon>
        <taxon>Ephydroidea</taxon>
        <taxon>Drosophilidae</taxon>
        <taxon>Drosophila</taxon>
        <taxon>Sophophora</taxon>
    </lineage>
</organism>
<dbReference type="EMBL" id="CH963738">
    <property type="protein sequence ID" value="EDW72211.2"/>
    <property type="molecule type" value="Genomic_DNA"/>
</dbReference>
<protein>
    <submittedName>
        <fullName evidence="1">Uncharacterized protein</fullName>
    </submittedName>
</protein>
<name>B4MJC2_DROWI</name>
<dbReference type="OrthoDB" id="6588253at2759"/>
<reference evidence="1 2" key="1">
    <citation type="journal article" date="2007" name="Nature">
        <title>Evolution of genes and genomes on the Drosophila phylogeny.</title>
        <authorList>
            <consortium name="Drosophila 12 Genomes Consortium"/>
            <person name="Clark A.G."/>
            <person name="Eisen M.B."/>
            <person name="Smith D.R."/>
            <person name="Bergman C.M."/>
            <person name="Oliver B."/>
            <person name="Markow T.A."/>
            <person name="Kaufman T.C."/>
            <person name="Kellis M."/>
            <person name="Gelbart W."/>
            <person name="Iyer V.N."/>
            <person name="Pollard D.A."/>
            <person name="Sackton T.B."/>
            <person name="Larracuente A.M."/>
            <person name="Singh N.D."/>
            <person name="Abad J.P."/>
            <person name="Abt D.N."/>
            <person name="Adryan B."/>
            <person name="Aguade M."/>
            <person name="Akashi H."/>
            <person name="Anderson W.W."/>
            <person name="Aquadro C.F."/>
            <person name="Ardell D.H."/>
            <person name="Arguello R."/>
            <person name="Artieri C.G."/>
            <person name="Barbash D.A."/>
            <person name="Barker D."/>
            <person name="Barsanti P."/>
            <person name="Batterham P."/>
            <person name="Batzoglou S."/>
            <person name="Begun D."/>
            <person name="Bhutkar A."/>
            <person name="Blanco E."/>
            <person name="Bosak S.A."/>
            <person name="Bradley R.K."/>
            <person name="Brand A.D."/>
            <person name="Brent M.R."/>
            <person name="Brooks A.N."/>
            <person name="Brown R.H."/>
            <person name="Butlin R.K."/>
            <person name="Caggese C."/>
            <person name="Calvi B.R."/>
            <person name="Bernardo de Carvalho A."/>
            <person name="Caspi A."/>
            <person name="Castrezana S."/>
            <person name="Celniker S.E."/>
            <person name="Chang J.L."/>
            <person name="Chapple C."/>
            <person name="Chatterji S."/>
            <person name="Chinwalla A."/>
            <person name="Civetta A."/>
            <person name="Clifton S.W."/>
            <person name="Comeron J.M."/>
            <person name="Costello J.C."/>
            <person name="Coyne J.A."/>
            <person name="Daub J."/>
            <person name="David R.G."/>
            <person name="Delcher A.L."/>
            <person name="Delehaunty K."/>
            <person name="Do C.B."/>
            <person name="Ebling H."/>
            <person name="Edwards K."/>
            <person name="Eickbush T."/>
            <person name="Evans J.D."/>
            <person name="Filipski A."/>
            <person name="Findeiss S."/>
            <person name="Freyhult E."/>
            <person name="Fulton L."/>
            <person name="Fulton R."/>
            <person name="Garcia A.C."/>
            <person name="Gardiner A."/>
            <person name="Garfield D.A."/>
            <person name="Garvin B.E."/>
            <person name="Gibson G."/>
            <person name="Gilbert D."/>
            <person name="Gnerre S."/>
            <person name="Godfrey J."/>
            <person name="Good R."/>
            <person name="Gotea V."/>
            <person name="Gravely B."/>
            <person name="Greenberg A.J."/>
            <person name="Griffiths-Jones S."/>
            <person name="Gross S."/>
            <person name="Guigo R."/>
            <person name="Gustafson E.A."/>
            <person name="Haerty W."/>
            <person name="Hahn M.W."/>
            <person name="Halligan D.L."/>
            <person name="Halpern A.L."/>
            <person name="Halter G.M."/>
            <person name="Han M.V."/>
            <person name="Heger A."/>
            <person name="Hillier L."/>
            <person name="Hinrichs A.S."/>
            <person name="Holmes I."/>
            <person name="Hoskins R.A."/>
            <person name="Hubisz M.J."/>
            <person name="Hultmark D."/>
            <person name="Huntley M.A."/>
            <person name="Jaffe D.B."/>
            <person name="Jagadeeshan S."/>
            <person name="Jeck W.R."/>
            <person name="Johnson J."/>
            <person name="Jones C.D."/>
            <person name="Jordan W.C."/>
            <person name="Karpen G.H."/>
            <person name="Kataoka E."/>
            <person name="Keightley P.D."/>
            <person name="Kheradpour P."/>
            <person name="Kirkness E.F."/>
            <person name="Koerich L.B."/>
            <person name="Kristiansen K."/>
            <person name="Kudrna D."/>
            <person name="Kulathinal R.J."/>
            <person name="Kumar S."/>
            <person name="Kwok R."/>
            <person name="Lander E."/>
            <person name="Langley C.H."/>
            <person name="Lapoint R."/>
            <person name="Lazzaro B.P."/>
            <person name="Lee S.J."/>
            <person name="Levesque L."/>
            <person name="Li R."/>
            <person name="Lin C.F."/>
            <person name="Lin M.F."/>
            <person name="Lindblad-Toh K."/>
            <person name="Llopart A."/>
            <person name="Long M."/>
            <person name="Low L."/>
            <person name="Lozovsky E."/>
            <person name="Lu J."/>
            <person name="Luo M."/>
            <person name="Machado C.A."/>
            <person name="Makalowski W."/>
            <person name="Marzo M."/>
            <person name="Matsuda M."/>
            <person name="Matzkin L."/>
            <person name="McAllister B."/>
            <person name="McBride C.S."/>
            <person name="McKernan B."/>
            <person name="McKernan K."/>
            <person name="Mendez-Lago M."/>
            <person name="Minx P."/>
            <person name="Mollenhauer M.U."/>
            <person name="Montooth K."/>
            <person name="Mount S.M."/>
            <person name="Mu X."/>
            <person name="Myers E."/>
            <person name="Negre B."/>
            <person name="Newfeld S."/>
            <person name="Nielsen R."/>
            <person name="Noor M.A."/>
            <person name="O'Grady P."/>
            <person name="Pachter L."/>
            <person name="Papaceit M."/>
            <person name="Parisi M.J."/>
            <person name="Parisi M."/>
            <person name="Parts L."/>
            <person name="Pedersen J.S."/>
            <person name="Pesole G."/>
            <person name="Phillippy A.M."/>
            <person name="Ponting C.P."/>
            <person name="Pop M."/>
            <person name="Porcelli D."/>
            <person name="Powell J.R."/>
            <person name="Prohaska S."/>
            <person name="Pruitt K."/>
            <person name="Puig M."/>
            <person name="Quesneville H."/>
            <person name="Ram K.R."/>
            <person name="Rand D."/>
            <person name="Rasmussen M.D."/>
            <person name="Reed L.K."/>
            <person name="Reenan R."/>
            <person name="Reily A."/>
            <person name="Remington K.A."/>
            <person name="Rieger T.T."/>
            <person name="Ritchie M.G."/>
            <person name="Robin C."/>
            <person name="Rogers Y.H."/>
            <person name="Rohde C."/>
            <person name="Rozas J."/>
            <person name="Rubenfield M.J."/>
            <person name="Ruiz A."/>
            <person name="Russo S."/>
            <person name="Salzberg S.L."/>
            <person name="Sanchez-Gracia A."/>
            <person name="Saranga D.J."/>
            <person name="Sato H."/>
            <person name="Schaeffer S.W."/>
            <person name="Schatz M.C."/>
            <person name="Schlenke T."/>
            <person name="Schwartz R."/>
            <person name="Segarra C."/>
            <person name="Singh R.S."/>
            <person name="Sirot L."/>
            <person name="Sirota M."/>
            <person name="Sisneros N.B."/>
            <person name="Smith C.D."/>
            <person name="Smith T.F."/>
            <person name="Spieth J."/>
            <person name="Stage D.E."/>
            <person name="Stark A."/>
            <person name="Stephan W."/>
            <person name="Strausberg R.L."/>
            <person name="Strempel S."/>
            <person name="Sturgill D."/>
            <person name="Sutton G."/>
            <person name="Sutton G.G."/>
            <person name="Tao W."/>
            <person name="Teichmann S."/>
            <person name="Tobari Y.N."/>
            <person name="Tomimura Y."/>
            <person name="Tsolas J.M."/>
            <person name="Valente V.L."/>
            <person name="Venter E."/>
            <person name="Venter J.C."/>
            <person name="Vicario S."/>
            <person name="Vieira F.G."/>
            <person name="Vilella A.J."/>
            <person name="Villasante A."/>
            <person name="Walenz B."/>
            <person name="Wang J."/>
            <person name="Wasserman M."/>
            <person name="Watts T."/>
            <person name="Wilson D."/>
            <person name="Wilson R.K."/>
            <person name="Wing R.A."/>
            <person name="Wolfner M.F."/>
            <person name="Wong A."/>
            <person name="Wong G.K."/>
            <person name="Wu C.I."/>
            <person name="Wu G."/>
            <person name="Yamamoto D."/>
            <person name="Yang H.P."/>
            <person name="Yang S.P."/>
            <person name="Yorke J.A."/>
            <person name="Yoshida K."/>
            <person name="Zdobnov E."/>
            <person name="Zhang P."/>
            <person name="Zhang Y."/>
            <person name="Zimin A.V."/>
            <person name="Baldwin J."/>
            <person name="Abdouelleil A."/>
            <person name="Abdulkadir J."/>
            <person name="Abebe A."/>
            <person name="Abera B."/>
            <person name="Abreu J."/>
            <person name="Acer S.C."/>
            <person name="Aftuck L."/>
            <person name="Alexander A."/>
            <person name="An P."/>
            <person name="Anderson E."/>
            <person name="Anderson S."/>
            <person name="Arachi H."/>
            <person name="Azer M."/>
            <person name="Bachantsang P."/>
            <person name="Barry A."/>
            <person name="Bayul T."/>
            <person name="Berlin A."/>
            <person name="Bessette D."/>
            <person name="Bloom T."/>
            <person name="Blye J."/>
            <person name="Boguslavskiy L."/>
            <person name="Bonnet C."/>
            <person name="Boukhgalter B."/>
            <person name="Bourzgui I."/>
            <person name="Brown A."/>
            <person name="Cahill P."/>
            <person name="Channer S."/>
            <person name="Cheshatsang Y."/>
            <person name="Chuda L."/>
            <person name="Citroen M."/>
            <person name="Collymore A."/>
            <person name="Cooke P."/>
            <person name="Costello M."/>
            <person name="D'Aco K."/>
            <person name="Daza R."/>
            <person name="De Haan G."/>
            <person name="DeGray S."/>
            <person name="DeMaso C."/>
            <person name="Dhargay N."/>
            <person name="Dooley K."/>
            <person name="Dooley E."/>
            <person name="Doricent M."/>
            <person name="Dorje P."/>
            <person name="Dorjee K."/>
            <person name="Dupes A."/>
            <person name="Elong R."/>
            <person name="Falk J."/>
            <person name="Farina A."/>
            <person name="Faro S."/>
            <person name="Ferguson D."/>
            <person name="Fisher S."/>
            <person name="Foley C.D."/>
            <person name="Franke A."/>
            <person name="Friedrich D."/>
            <person name="Gadbois L."/>
            <person name="Gearin G."/>
            <person name="Gearin C.R."/>
            <person name="Giannoukos G."/>
            <person name="Goode T."/>
            <person name="Graham J."/>
            <person name="Grandbois E."/>
            <person name="Grewal S."/>
            <person name="Gyaltsen K."/>
            <person name="Hafez N."/>
            <person name="Hagos B."/>
            <person name="Hall J."/>
            <person name="Henson C."/>
            <person name="Hollinger A."/>
            <person name="Honan T."/>
            <person name="Huard M.D."/>
            <person name="Hughes L."/>
            <person name="Hurhula B."/>
            <person name="Husby M.E."/>
            <person name="Kamat A."/>
            <person name="Kanga B."/>
            <person name="Kashin S."/>
            <person name="Khazanovich D."/>
            <person name="Kisner P."/>
            <person name="Lance K."/>
            <person name="Lara M."/>
            <person name="Lee W."/>
            <person name="Lennon N."/>
            <person name="Letendre F."/>
            <person name="LeVine R."/>
            <person name="Lipovsky A."/>
            <person name="Liu X."/>
            <person name="Liu J."/>
            <person name="Liu S."/>
            <person name="Lokyitsang T."/>
            <person name="Lokyitsang Y."/>
            <person name="Lubonja R."/>
            <person name="Lui A."/>
            <person name="MacDonald P."/>
            <person name="Magnisalis V."/>
            <person name="Maru K."/>
            <person name="Matthews C."/>
            <person name="McCusker W."/>
            <person name="McDonough S."/>
            <person name="Mehta T."/>
            <person name="Meldrim J."/>
            <person name="Meneus L."/>
            <person name="Mihai O."/>
            <person name="Mihalev A."/>
            <person name="Mihova T."/>
            <person name="Mittelman R."/>
            <person name="Mlenga V."/>
            <person name="Montmayeur A."/>
            <person name="Mulrain L."/>
            <person name="Navidi A."/>
            <person name="Naylor J."/>
            <person name="Negash T."/>
            <person name="Nguyen T."/>
            <person name="Nguyen N."/>
            <person name="Nicol R."/>
            <person name="Norbu C."/>
            <person name="Norbu N."/>
            <person name="Novod N."/>
            <person name="O'Neill B."/>
            <person name="Osman S."/>
            <person name="Markiewicz E."/>
            <person name="Oyono O.L."/>
            <person name="Patti C."/>
            <person name="Phunkhang P."/>
            <person name="Pierre F."/>
            <person name="Priest M."/>
            <person name="Raghuraman S."/>
            <person name="Rege F."/>
            <person name="Reyes R."/>
            <person name="Rise C."/>
            <person name="Rogov P."/>
            <person name="Ross K."/>
            <person name="Ryan E."/>
            <person name="Settipalli S."/>
            <person name="Shea T."/>
            <person name="Sherpa N."/>
            <person name="Shi L."/>
            <person name="Shih D."/>
            <person name="Sparrow T."/>
            <person name="Spaulding J."/>
            <person name="Stalker J."/>
            <person name="Stange-Thomann N."/>
            <person name="Stavropoulos S."/>
            <person name="Stone C."/>
            <person name="Strader C."/>
            <person name="Tesfaye S."/>
            <person name="Thomson T."/>
            <person name="Thoulutsang Y."/>
            <person name="Thoulutsang D."/>
            <person name="Topham K."/>
            <person name="Topping I."/>
            <person name="Tsamla T."/>
            <person name="Vassiliev H."/>
            <person name="Vo A."/>
            <person name="Wangchuk T."/>
            <person name="Wangdi T."/>
            <person name="Weiand M."/>
            <person name="Wilkinson J."/>
            <person name="Wilson A."/>
            <person name="Yadav S."/>
            <person name="Young G."/>
            <person name="Yu Q."/>
            <person name="Zembek L."/>
            <person name="Zhong D."/>
            <person name="Zimmer A."/>
            <person name="Zwirko Z."/>
            <person name="Jaffe D.B."/>
            <person name="Alvarez P."/>
            <person name="Brockman W."/>
            <person name="Butler J."/>
            <person name="Chin C."/>
            <person name="Gnerre S."/>
            <person name="Grabherr M."/>
            <person name="Kleber M."/>
            <person name="Mauceli E."/>
            <person name="MacCallum I."/>
        </authorList>
    </citation>
    <scope>NUCLEOTIDE SEQUENCE [LARGE SCALE GENOMIC DNA]</scope>
    <source>
        <strain evidence="2">Tucson 14030-0811.24</strain>
    </source>
</reference>